<dbReference type="NCBIfam" id="TIGR02532">
    <property type="entry name" value="IV_pilin_GFxxxE"/>
    <property type="match status" value="1"/>
</dbReference>
<evidence type="ECO:0000313" key="4">
    <source>
        <dbReference type="EMBL" id="MFD1421410.1"/>
    </source>
</evidence>
<comment type="subcellular location">
    <subcellularLocation>
        <location evidence="1">Cell surface</location>
    </subcellularLocation>
</comment>
<organism evidence="4 5">
    <name type="scientific">Lactiplantibacillus songbeiensis</name>
    <dbReference type="NCBI Taxonomy" id="2559920"/>
    <lineage>
        <taxon>Bacteria</taxon>
        <taxon>Bacillati</taxon>
        <taxon>Bacillota</taxon>
        <taxon>Bacilli</taxon>
        <taxon>Lactobacillales</taxon>
        <taxon>Lactobacillaceae</taxon>
        <taxon>Lactiplantibacillus</taxon>
    </lineage>
</organism>
<name>A0ABW4C520_9LACO</name>
<dbReference type="EMBL" id="JBHTOJ010000039">
    <property type="protein sequence ID" value="MFD1421410.1"/>
    <property type="molecule type" value="Genomic_DNA"/>
</dbReference>
<keyword evidence="3" id="KW-1133">Transmembrane helix</keyword>
<dbReference type="InterPro" id="IPR012902">
    <property type="entry name" value="N_methyl_site"/>
</dbReference>
<reference evidence="5" key="1">
    <citation type="journal article" date="2019" name="Int. J. Syst. Evol. Microbiol.">
        <title>The Global Catalogue of Microorganisms (GCM) 10K type strain sequencing project: providing services to taxonomists for standard genome sequencing and annotation.</title>
        <authorList>
            <consortium name="The Broad Institute Genomics Platform"/>
            <consortium name="The Broad Institute Genome Sequencing Center for Infectious Disease"/>
            <person name="Wu L."/>
            <person name="Ma J."/>
        </authorList>
    </citation>
    <scope>NUCLEOTIDE SEQUENCE [LARGE SCALE GENOMIC DNA]</scope>
    <source>
        <strain evidence="5">CCM 8931</strain>
    </source>
</reference>
<evidence type="ECO:0000256" key="2">
    <source>
        <dbReference type="ARBA" id="ARBA00023287"/>
    </source>
</evidence>
<keyword evidence="3" id="KW-0472">Membrane</keyword>
<feature type="transmembrane region" description="Helical" evidence="3">
    <location>
        <begin position="7"/>
        <end position="28"/>
    </location>
</feature>
<dbReference type="RefSeq" id="WP_137636118.1">
    <property type="nucleotide sequence ID" value="NZ_BJDL01000033.1"/>
</dbReference>
<accession>A0ABW4C520</accession>
<sequence>MLNRHRGFTMIEVMLSLSVLLIIGGMIIQGERNIFTRSHRPLPEVEWYLMLHELENPVHNFQISQNNQISTITRSKESRKGKTKPAITFTFMYAAKLHDLRIRSSGGGFMVLMTNVKSFKIDENHNLSVTTLKGQTFKSRLLLPKVAEK</sequence>
<evidence type="ECO:0000256" key="3">
    <source>
        <dbReference type="SAM" id="Phobius"/>
    </source>
</evidence>
<gene>
    <name evidence="4" type="ORF">ACFQ5L_10710</name>
</gene>
<keyword evidence="2" id="KW-0178">Competence</keyword>
<keyword evidence="3" id="KW-0812">Transmembrane</keyword>
<evidence type="ECO:0000256" key="1">
    <source>
        <dbReference type="ARBA" id="ARBA00004241"/>
    </source>
</evidence>
<dbReference type="Proteomes" id="UP001597188">
    <property type="component" value="Unassembled WGS sequence"/>
</dbReference>
<comment type="caution">
    <text evidence="4">The sequence shown here is derived from an EMBL/GenBank/DDBJ whole genome shotgun (WGS) entry which is preliminary data.</text>
</comment>
<proteinExistence type="predicted"/>
<dbReference type="Pfam" id="PF07963">
    <property type="entry name" value="N_methyl"/>
    <property type="match status" value="1"/>
</dbReference>
<evidence type="ECO:0000313" key="5">
    <source>
        <dbReference type="Proteomes" id="UP001597188"/>
    </source>
</evidence>
<protein>
    <submittedName>
        <fullName evidence="4">Prepilin-type N-terminal cleavage/methylation domain-containing protein</fullName>
    </submittedName>
</protein>
<keyword evidence="5" id="KW-1185">Reference proteome</keyword>